<evidence type="ECO:0000313" key="3">
    <source>
        <dbReference type="Proteomes" id="UP000515308"/>
    </source>
</evidence>
<gene>
    <name evidence="2" type="ORF">PVLDE_1000190</name>
</gene>
<proteinExistence type="predicted"/>
<organism evidence="2 3">
    <name type="scientific">Plasmodium vinckei lentum</name>
    <dbReference type="NCBI Taxonomy" id="138297"/>
    <lineage>
        <taxon>Eukaryota</taxon>
        <taxon>Sar</taxon>
        <taxon>Alveolata</taxon>
        <taxon>Apicomplexa</taxon>
        <taxon>Aconoidasida</taxon>
        <taxon>Haemosporida</taxon>
        <taxon>Plasmodiidae</taxon>
        <taxon>Plasmodium</taxon>
        <taxon>Plasmodium (Vinckeia)</taxon>
    </lineage>
</organism>
<keyword evidence="1" id="KW-0472">Membrane</keyword>
<name>A0A6V7S5R1_PLAVN</name>
<keyword evidence="1" id="KW-1133">Transmembrane helix</keyword>
<sequence>MMAELTPVVPYGVVALGDDAKTLVSAKGGLLSIFIDPRFLQGVLFGIIIFYFIMYYNSRRRLHQQTNYYYYYDDE</sequence>
<dbReference type="VEuPathDB" id="PlasmoDB:PVLDE_1000190"/>
<evidence type="ECO:0000313" key="2">
    <source>
        <dbReference type="EMBL" id="CAD2092956.1"/>
    </source>
</evidence>
<dbReference type="EMBL" id="LR865372">
    <property type="protein sequence ID" value="CAD2092956.1"/>
    <property type="molecule type" value="Genomic_DNA"/>
</dbReference>
<feature type="transmembrane region" description="Helical" evidence="1">
    <location>
        <begin position="39"/>
        <end position="56"/>
    </location>
</feature>
<dbReference type="Proteomes" id="UP000515308">
    <property type="component" value="Chromosome PVLDE_10"/>
</dbReference>
<dbReference type="AlphaFoldDB" id="A0A6V7S5R1"/>
<reference evidence="2 3" key="1">
    <citation type="submission" date="2020-08" db="EMBL/GenBank/DDBJ databases">
        <authorList>
            <person name="Ramaprasad A."/>
        </authorList>
    </citation>
    <scope>NUCLEOTIDE SEQUENCE [LARGE SCALE GENOMIC DNA]</scope>
</reference>
<evidence type="ECO:0000256" key="1">
    <source>
        <dbReference type="SAM" id="Phobius"/>
    </source>
</evidence>
<keyword evidence="1" id="KW-0812">Transmembrane</keyword>
<accession>A0A6V7S5R1</accession>
<protein>
    <submittedName>
        <fullName evidence="2">Uncharacterized protein</fullName>
    </submittedName>
</protein>